<evidence type="ECO:0000313" key="2">
    <source>
        <dbReference type="Proteomes" id="UP001283361"/>
    </source>
</evidence>
<sequence length="91" mass="10018">MGITGPNELEDAVYFDISMVGKRSKTCGHVSDYHGVIPPAYRVIDPGPGHQRKEKRRIKKSTMGSKAVETIMSSDIDKDVAFYIFVSTAAL</sequence>
<dbReference type="EMBL" id="JAWDGP010007415">
    <property type="protein sequence ID" value="KAK3719359.1"/>
    <property type="molecule type" value="Genomic_DNA"/>
</dbReference>
<name>A0AAE1CNA9_9GAST</name>
<gene>
    <name evidence="1" type="ORF">RRG08_029515</name>
</gene>
<dbReference type="AlphaFoldDB" id="A0AAE1CNA9"/>
<organism evidence="1 2">
    <name type="scientific">Elysia crispata</name>
    <name type="common">lettuce slug</name>
    <dbReference type="NCBI Taxonomy" id="231223"/>
    <lineage>
        <taxon>Eukaryota</taxon>
        <taxon>Metazoa</taxon>
        <taxon>Spiralia</taxon>
        <taxon>Lophotrochozoa</taxon>
        <taxon>Mollusca</taxon>
        <taxon>Gastropoda</taxon>
        <taxon>Heterobranchia</taxon>
        <taxon>Euthyneura</taxon>
        <taxon>Panpulmonata</taxon>
        <taxon>Sacoglossa</taxon>
        <taxon>Placobranchoidea</taxon>
        <taxon>Plakobranchidae</taxon>
        <taxon>Elysia</taxon>
    </lineage>
</organism>
<keyword evidence="2" id="KW-1185">Reference proteome</keyword>
<accession>A0AAE1CNA9</accession>
<comment type="caution">
    <text evidence="1">The sequence shown here is derived from an EMBL/GenBank/DDBJ whole genome shotgun (WGS) entry which is preliminary data.</text>
</comment>
<protein>
    <submittedName>
        <fullName evidence="1">Uncharacterized protein</fullName>
    </submittedName>
</protein>
<reference evidence="1" key="1">
    <citation type="journal article" date="2023" name="G3 (Bethesda)">
        <title>A reference genome for the long-term kleptoplast-retaining sea slug Elysia crispata morphotype clarki.</title>
        <authorList>
            <person name="Eastman K.E."/>
            <person name="Pendleton A.L."/>
            <person name="Shaikh M.A."/>
            <person name="Suttiyut T."/>
            <person name="Ogas R."/>
            <person name="Tomko P."/>
            <person name="Gavelis G."/>
            <person name="Widhalm J.R."/>
            <person name="Wisecaver J.H."/>
        </authorList>
    </citation>
    <scope>NUCLEOTIDE SEQUENCE</scope>
    <source>
        <strain evidence="1">ECLA1</strain>
    </source>
</reference>
<dbReference type="Proteomes" id="UP001283361">
    <property type="component" value="Unassembled WGS sequence"/>
</dbReference>
<proteinExistence type="predicted"/>
<evidence type="ECO:0000313" key="1">
    <source>
        <dbReference type="EMBL" id="KAK3719359.1"/>
    </source>
</evidence>